<dbReference type="OrthoDB" id="3333at2759"/>
<dbReference type="CDD" id="cd00392">
    <property type="entry name" value="Ribosomal_L13"/>
    <property type="match status" value="1"/>
</dbReference>
<dbReference type="SUPFAM" id="SSF52161">
    <property type="entry name" value="Ribosomal protein L13"/>
    <property type="match status" value="1"/>
</dbReference>
<gene>
    <name evidence="5" type="ORF">ONB1V03_LOCUS86</name>
</gene>
<dbReference type="PANTHER" id="PTHR11545:SF2">
    <property type="entry name" value="LARGE RIBOSOMAL SUBUNIT PROTEIN UL13M"/>
    <property type="match status" value="1"/>
</dbReference>
<keyword evidence="4" id="KW-1133">Transmembrane helix</keyword>
<reference evidence="5" key="1">
    <citation type="submission" date="2020-11" db="EMBL/GenBank/DDBJ databases">
        <authorList>
            <person name="Tran Van P."/>
        </authorList>
    </citation>
    <scope>NUCLEOTIDE SEQUENCE</scope>
</reference>
<dbReference type="Proteomes" id="UP000728032">
    <property type="component" value="Unassembled WGS sequence"/>
</dbReference>
<keyword evidence="4" id="KW-0472">Membrane</keyword>
<dbReference type="InterPro" id="IPR005822">
    <property type="entry name" value="Ribosomal_uL13"/>
</dbReference>
<evidence type="ECO:0000256" key="2">
    <source>
        <dbReference type="ARBA" id="ARBA00022980"/>
    </source>
</evidence>
<dbReference type="EMBL" id="CAJPVJ010000001">
    <property type="protein sequence ID" value="CAG2155873.1"/>
    <property type="molecule type" value="Genomic_DNA"/>
</dbReference>
<name>A0A7R9Q8E4_9ACAR</name>
<dbReference type="GO" id="GO:0006412">
    <property type="term" value="P:translation"/>
    <property type="evidence" value="ECO:0007669"/>
    <property type="project" value="InterPro"/>
</dbReference>
<comment type="similarity">
    <text evidence="1">Belongs to the universal ribosomal protein uL13 family.</text>
</comment>
<sequence length="202" mass="22762">MLIKDYSNPLVRFNFSIDCIFATSAFIVIILPLHDSIDFFTDRDVLLIHFASKIYVLWIHLIELGLLIQQIRLSKTQSKPTIIGSGLMKTLSAKPAEVQHDWYVVDASGKTLGRLATEIARRLRGKHKTSYTPHVDTGDYIVVINAEQVQVTVAHKPEEIFERAVKGMLPKGPLGYAMIKKMKVYAGTEHPHTAQQPQVLDI</sequence>
<proteinExistence type="inferred from homology"/>
<evidence type="ECO:0000256" key="1">
    <source>
        <dbReference type="ARBA" id="ARBA00006227"/>
    </source>
</evidence>
<evidence type="ECO:0008006" key="7">
    <source>
        <dbReference type="Google" id="ProtNLM"/>
    </source>
</evidence>
<dbReference type="InterPro" id="IPR036899">
    <property type="entry name" value="Ribosomal_uL13_sf"/>
</dbReference>
<keyword evidence="4" id="KW-0812">Transmembrane</keyword>
<dbReference type="HAMAP" id="MF_01366">
    <property type="entry name" value="Ribosomal_uL13"/>
    <property type="match status" value="1"/>
</dbReference>
<dbReference type="Gene3D" id="3.90.1180.10">
    <property type="entry name" value="Ribosomal protein L13"/>
    <property type="match status" value="2"/>
</dbReference>
<dbReference type="PANTHER" id="PTHR11545">
    <property type="entry name" value="RIBOSOMAL PROTEIN L13"/>
    <property type="match status" value="1"/>
</dbReference>
<dbReference type="EMBL" id="OC914826">
    <property type="protein sequence ID" value="CAD7636237.1"/>
    <property type="molecule type" value="Genomic_DNA"/>
</dbReference>
<dbReference type="InterPro" id="IPR005823">
    <property type="entry name" value="Ribosomal_uL13_bac-type"/>
</dbReference>
<dbReference type="NCBIfam" id="TIGR01066">
    <property type="entry name" value="rplM_bact"/>
    <property type="match status" value="1"/>
</dbReference>
<feature type="transmembrane region" description="Helical" evidence="4">
    <location>
        <begin position="12"/>
        <end position="34"/>
    </location>
</feature>
<keyword evidence="3" id="KW-0687">Ribonucleoprotein</keyword>
<feature type="transmembrane region" description="Helical" evidence="4">
    <location>
        <begin position="46"/>
        <end position="68"/>
    </location>
</feature>
<accession>A0A7R9Q8E4</accession>
<evidence type="ECO:0000313" key="5">
    <source>
        <dbReference type="EMBL" id="CAD7636237.1"/>
    </source>
</evidence>
<evidence type="ECO:0000313" key="6">
    <source>
        <dbReference type="Proteomes" id="UP000728032"/>
    </source>
</evidence>
<evidence type="ECO:0000256" key="4">
    <source>
        <dbReference type="SAM" id="Phobius"/>
    </source>
</evidence>
<dbReference type="Pfam" id="PF00572">
    <property type="entry name" value="Ribosomal_L13"/>
    <property type="match status" value="2"/>
</dbReference>
<protein>
    <recommendedName>
        <fullName evidence="7">50S ribosomal protein L13, chloroplastic</fullName>
    </recommendedName>
</protein>
<evidence type="ECO:0000256" key="3">
    <source>
        <dbReference type="ARBA" id="ARBA00023274"/>
    </source>
</evidence>
<dbReference type="GO" id="GO:0003729">
    <property type="term" value="F:mRNA binding"/>
    <property type="evidence" value="ECO:0007669"/>
    <property type="project" value="TreeGrafter"/>
</dbReference>
<dbReference type="GO" id="GO:0022625">
    <property type="term" value="C:cytosolic large ribosomal subunit"/>
    <property type="evidence" value="ECO:0007669"/>
    <property type="project" value="TreeGrafter"/>
</dbReference>
<keyword evidence="6" id="KW-1185">Reference proteome</keyword>
<dbReference type="AlphaFoldDB" id="A0A7R9Q8E4"/>
<dbReference type="GO" id="GO:0003735">
    <property type="term" value="F:structural constituent of ribosome"/>
    <property type="evidence" value="ECO:0007669"/>
    <property type="project" value="InterPro"/>
</dbReference>
<dbReference type="GO" id="GO:0017148">
    <property type="term" value="P:negative regulation of translation"/>
    <property type="evidence" value="ECO:0007669"/>
    <property type="project" value="TreeGrafter"/>
</dbReference>
<keyword evidence="2" id="KW-0689">Ribosomal protein</keyword>
<organism evidence="5">
    <name type="scientific">Oppiella nova</name>
    <dbReference type="NCBI Taxonomy" id="334625"/>
    <lineage>
        <taxon>Eukaryota</taxon>
        <taxon>Metazoa</taxon>
        <taxon>Ecdysozoa</taxon>
        <taxon>Arthropoda</taxon>
        <taxon>Chelicerata</taxon>
        <taxon>Arachnida</taxon>
        <taxon>Acari</taxon>
        <taxon>Acariformes</taxon>
        <taxon>Sarcoptiformes</taxon>
        <taxon>Oribatida</taxon>
        <taxon>Brachypylina</taxon>
        <taxon>Oppioidea</taxon>
        <taxon>Oppiidae</taxon>
        <taxon>Oppiella</taxon>
    </lineage>
</organism>